<evidence type="ECO:0000313" key="2">
    <source>
        <dbReference type="Proteomes" id="UP000003250"/>
    </source>
</evidence>
<name>H0I278_9HYPH</name>
<accession>H0I278</accession>
<gene>
    <name evidence="1" type="ORF">MAXJ12_32879</name>
</gene>
<evidence type="ECO:0000313" key="1">
    <source>
        <dbReference type="EMBL" id="EHK52964.1"/>
    </source>
</evidence>
<protein>
    <submittedName>
        <fullName evidence="1">Uncharacterized protein</fullName>
    </submittedName>
</protein>
<keyword evidence="2" id="KW-1185">Reference proteome</keyword>
<dbReference type="AlphaFoldDB" id="H0I278"/>
<dbReference type="RefSeq" id="WP_008840135.1">
    <property type="nucleotide sequence ID" value="NZ_AHAM01000297.1"/>
</dbReference>
<organism evidence="1 2">
    <name type="scientific">Mesorhizobium alhagi CCNWXJ12-2</name>
    <dbReference type="NCBI Taxonomy" id="1107882"/>
    <lineage>
        <taxon>Bacteria</taxon>
        <taxon>Pseudomonadati</taxon>
        <taxon>Pseudomonadota</taxon>
        <taxon>Alphaproteobacteria</taxon>
        <taxon>Hyphomicrobiales</taxon>
        <taxon>Phyllobacteriaceae</taxon>
        <taxon>Allomesorhizobium</taxon>
    </lineage>
</organism>
<dbReference type="Proteomes" id="UP000003250">
    <property type="component" value="Unassembled WGS sequence"/>
</dbReference>
<reference evidence="1 2" key="1">
    <citation type="journal article" date="2012" name="J. Bacteriol.">
        <title>Draft Genome Sequence of Mesorhizobium alhagi CCNWXJ12-2T, a Novel Salt-Resistant Species Isolated from the Desert of Northwestern China.</title>
        <authorList>
            <person name="Zhou M."/>
            <person name="Chen W."/>
            <person name="Chen H."/>
            <person name="Wei G."/>
        </authorList>
    </citation>
    <scope>NUCLEOTIDE SEQUENCE [LARGE SCALE GENOMIC DNA]</scope>
    <source>
        <strain evidence="1 2">CCNWXJ12-2</strain>
    </source>
</reference>
<sequence>MSDTPMPVTGFAMDVAMSEDGEMMVAVLTVETGELTFEFAINEDGAEAMVENLQQFLEMAQSRGGRAG</sequence>
<dbReference type="PATRIC" id="fig|1107882.3.peg.6354"/>
<dbReference type="EMBL" id="AHAM01000297">
    <property type="protein sequence ID" value="EHK52964.1"/>
    <property type="molecule type" value="Genomic_DNA"/>
</dbReference>
<proteinExistence type="predicted"/>